<evidence type="ECO:0000313" key="2">
    <source>
        <dbReference type="EMBL" id="PIZ17008.1"/>
    </source>
</evidence>
<organism evidence="2 3">
    <name type="scientific">Candidatus Desantisbacteria bacterium CG_4_10_14_0_8_um_filter_48_22</name>
    <dbReference type="NCBI Taxonomy" id="1974543"/>
    <lineage>
        <taxon>Bacteria</taxon>
        <taxon>Candidatus Desantisiibacteriota</taxon>
    </lineage>
</organism>
<evidence type="ECO:0000313" key="3">
    <source>
        <dbReference type="Proteomes" id="UP000229307"/>
    </source>
</evidence>
<accession>A0A2M7SBZ0</accession>
<reference evidence="3" key="1">
    <citation type="submission" date="2017-09" db="EMBL/GenBank/DDBJ databases">
        <title>Depth-based differentiation of microbial function through sediment-hosted aquifers and enrichment of novel symbionts in the deep terrestrial subsurface.</title>
        <authorList>
            <person name="Probst A.J."/>
            <person name="Ladd B."/>
            <person name="Jarett J.K."/>
            <person name="Geller-Mcgrath D.E."/>
            <person name="Sieber C.M.K."/>
            <person name="Emerson J.B."/>
            <person name="Anantharaman K."/>
            <person name="Thomas B.C."/>
            <person name="Malmstrom R."/>
            <person name="Stieglmeier M."/>
            <person name="Klingl A."/>
            <person name="Woyke T."/>
            <person name="Ryan C.M."/>
            <person name="Banfield J.F."/>
        </authorList>
    </citation>
    <scope>NUCLEOTIDE SEQUENCE [LARGE SCALE GENOMIC DNA]</scope>
</reference>
<feature type="domain" description="HTH cro/C1-type" evidence="1">
    <location>
        <begin position="14"/>
        <end position="70"/>
    </location>
</feature>
<dbReference type="AlphaFoldDB" id="A0A2M7SBZ0"/>
<dbReference type="EMBL" id="PFMR01000149">
    <property type="protein sequence ID" value="PIZ17008.1"/>
    <property type="molecule type" value="Genomic_DNA"/>
</dbReference>
<dbReference type="InterPro" id="IPR001387">
    <property type="entry name" value="Cro/C1-type_HTH"/>
</dbReference>
<dbReference type="SUPFAM" id="SSF47413">
    <property type="entry name" value="lambda repressor-like DNA-binding domains"/>
    <property type="match status" value="1"/>
</dbReference>
<dbReference type="PROSITE" id="PS50943">
    <property type="entry name" value="HTH_CROC1"/>
    <property type="match status" value="1"/>
</dbReference>
<name>A0A2M7SBZ0_9BACT</name>
<dbReference type="InterPro" id="IPR010982">
    <property type="entry name" value="Lambda_DNA-bd_dom_sf"/>
</dbReference>
<dbReference type="Proteomes" id="UP000229307">
    <property type="component" value="Unassembled WGS sequence"/>
</dbReference>
<protein>
    <recommendedName>
        <fullName evidence="1">HTH cro/C1-type domain-containing protein</fullName>
    </recommendedName>
</protein>
<proteinExistence type="predicted"/>
<evidence type="ECO:0000259" key="1">
    <source>
        <dbReference type="PROSITE" id="PS50943"/>
    </source>
</evidence>
<comment type="caution">
    <text evidence="2">The sequence shown here is derived from an EMBL/GenBank/DDBJ whole genome shotgun (WGS) entry which is preliminary data.</text>
</comment>
<dbReference type="SMART" id="SM00530">
    <property type="entry name" value="HTH_XRE"/>
    <property type="match status" value="1"/>
</dbReference>
<dbReference type="Gene3D" id="1.10.260.40">
    <property type="entry name" value="lambda repressor-like DNA-binding domains"/>
    <property type="match status" value="1"/>
</dbReference>
<dbReference type="CDD" id="cd00093">
    <property type="entry name" value="HTH_XRE"/>
    <property type="match status" value="1"/>
</dbReference>
<sequence>MEDRNMEKGFGELLREYRLKAGYSLRAFAKVINMQPSNLSFMESGKVNPPRASEALVKIANALGLTKGSKEWTNFFDLSAGEARIPADIRTDENIRNYLPIMLRTVANARLTKKQLEELIQMVKNSRKGKKIG</sequence>
<gene>
    <name evidence="2" type="ORF">COY52_05450</name>
</gene>
<dbReference type="Pfam" id="PF13560">
    <property type="entry name" value="HTH_31"/>
    <property type="match status" value="1"/>
</dbReference>
<dbReference type="GO" id="GO:0003677">
    <property type="term" value="F:DNA binding"/>
    <property type="evidence" value="ECO:0007669"/>
    <property type="project" value="InterPro"/>
</dbReference>